<dbReference type="Gene3D" id="1.20.1250.20">
    <property type="entry name" value="MFS general substrate transporter like domains"/>
    <property type="match status" value="2"/>
</dbReference>
<dbReference type="PROSITE" id="PS50850">
    <property type="entry name" value="MFS"/>
    <property type="match status" value="1"/>
</dbReference>
<dbReference type="InterPro" id="IPR020846">
    <property type="entry name" value="MFS_dom"/>
</dbReference>
<feature type="transmembrane region" description="Helical" evidence="7">
    <location>
        <begin position="32"/>
        <end position="58"/>
    </location>
</feature>
<feature type="transmembrane region" description="Helical" evidence="7">
    <location>
        <begin position="299"/>
        <end position="318"/>
    </location>
</feature>
<keyword evidence="2" id="KW-0813">Transport</keyword>
<accession>A0ABU7QBW3</accession>
<evidence type="ECO:0000256" key="7">
    <source>
        <dbReference type="SAM" id="Phobius"/>
    </source>
</evidence>
<reference evidence="9 10" key="1">
    <citation type="submission" date="2023-11" db="EMBL/GenBank/DDBJ databases">
        <title>30 novel species of actinomycetes from the DSMZ collection.</title>
        <authorList>
            <person name="Nouioui I."/>
        </authorList>
    </citation>
    <scope>NUCLEOTIDE SEQUENCE [LARGE SCALE GENOMIC DNA]</scope>
    <source>
        <strain evidence="9 10">DSM 41524</strain>
    </source>
</reference>
<evidence type="ECO:0000259" key="8">
    <source>
        <dbReference type="PROSITE" id="PS50850"/>
    </source>
</evidence>
<dbReference type="EMBL" id="JAZBJO010000058">
    <property type="protein sequence ID" value="MEE4598881.1"/>
    <property type="molecule type" value="Genomic_DNA"/>
</dbReference>
<dbReference type="Pfam" id="PF07690">
    <property type="entry name" value="MFS_1"/>
    <property type="match status" value="1"/>
</dbReference>
<evidence type="ECO:0000256" key="1">
    <source>
        <dbReference type="ARBA" id="ARBA00004651"/>
    </source>
</evidence>
<protein>
    <submittedName>
        <fullName evidence="9">MFS transporter</fullName>
    </submittedName>
</protein>
<evidence type="ECO:0000256" key="5">
    <source>
        <dbReference type="ARBA" id="ARBA00022989"/>
    </source>
</evidence>
<feature type="transmembrane region" description="Helical" evidence="7">
    <location>
        <begin position="267"/>
        <end position="293"/>
    </location>
</feature>
<name>A0ABU7QBW3_9ACTN</name>
<comment type="subcellular location">
    <subcellularLocation>
        <location evidence="1">Cell membrane</location>
        <topology evidence="1">Multi-pass membrane protein</topology>
    </subcellularLocation>
</comment>
<keyword evidence="3" id="KW-1003">Cell membrane</keyword>
<feature type="transmembrane region" description="Helical" evidence="7">
    <location>
        <begin position="206"/>
        <end position="227"/>
    </location>
</feature>
<feature type="transmembrane region" description="Helical" evidence="7">
    <location>
        <begin position="126"/>
        <end position="146"/>
    </location>
</feature>
<dbReference type="SUPFAM" id="SSF103473">
    <property type="entry name" value="MFS general substrate transporter"/>
    <property type="match status" value="1"/>
</dbReference>
<dbReference type="InterPro" id="IPR036259">
    <property type="entry name" value="MFS_trans_sf"/>
</dbReference>
<feature type="domain" description="Major facilitator superfamily (MFS) profile" evidence="8">
    <location>
        <begin position="29"/>
        <end position="450"/>
    </location>
</feature>
<proteinExistence type="predicted"/>
<evidence type="ECO:0000256" key="3">
    <source>
        <dbReference type="ARBA" id="ARBA00022475"/>
    </source>
</evidence>
<feature type="transmembrane region" description="Helical" evidence="7">
    <location>
        <begin position="167"/>
        <end position="194"/>
    </location>
</feature>
<organism evidence="9 10">
    <name type="scientific">Streptomyces asiaticus subsp. ignotus</name>
    <dbReference type="NCBI Taxonomy" id="3098222"/>
    <lineage>
        <taxon>Bacteria</taxon>
        <taxon>Bacillati</taxon>
        <taxon>Actinomycetota</taxon>
        <taxon>Actinomycetes</taxon>
        <taxon>Kitasatosporales</taxon>
        <taxon>Streptomycetaceae</taxon>
        <taxon>Streptomyces</taxon>
        <taxon>Streptomyces violaceusniger group</taxon>
    </lineage>
</organism>
<dbReference type="Proteomes" id="UP001354709">
    <property type="component" value="Unassembled WGS sequence"/>
</dbReference>
<dbReference type="PANTHER" id="PTHR43045:SF4">
    <property type="entry name" value="TRANSPORTER YDFJ-RELATED"/>
    <property type="match status" value="1"/>
</dbReference>
<keyword evidence="10" id="KW-1185">Reference proteome</keyword>
<evidence type="ECO:0000313" key="10">
    <source>
        <dbReference type="Proteomes" id="UP001354709"/>
    </source>
</evidence>
<keyword evidence="6 7" id="KW-0472">Membrane</keyword>
<feature type="transmembrane region" description="Helical" evidence="7">
    <location>
        <begin position="102"/>
        <end position="120"/>
    </location>
</feature>
<keyword evidence="4 7" id="KW-0812">Transmembrane</keyword>
<evidence type="ECO:0000256" key="6">
    <source>
        <dbReference type="ARBA" id="ARBA00023136"/>
    </source>
</evidence>
<feature type="transmembrane region" description="Helical" evidence="7">
    <location>
        <begin position="330"/>
        <end position="350"/>
    </location>
</feature>
<dbReference type="InterPro" id="IPR005829">
    <property type="entry name" value="Sugar_transporter_CS"/>
</dbReference>
<dbReference type="InterPro" id="IPR011701">
    <property type="entry name" value="MFS"/>
</dbReference>
<evidence type="ECO:0000313" key="9">
    <source>
        <dbReference type="EMBL" id="MEE4598881.1"/>
    </source>
</evidence>
<evidence type="ECO:0000256" key="2">
    <source>
        <dbReference type="ARBA" id="ARBA00022448"/>
    </source>
</evidence>
<gene>
    <name evidence="9" type="ORF">V2J94_44860</name>
</gene>
<keyword evidence="5 7" id="KW-1133">Transmembrane helix</keyword>
<feature type="transmembrane region" description="Helical" evidence="7">
    <location>
        <begin position="362"/>
        <end position="385"/>
    </location>
</feature>
<dbReference type="PANTHER" id="PTHR43045">
    <property type="entry name" value="SHIKIMATE TRANSPORTER"/>
    <property type="match status" value="1"/>
</dbReference>
<dbReference type="PROSITE" id="PS00217">
    <property type="entry name" value="SUGAR_TRANSPORT_2"/>
    <property type="match status" value="1"/>
</dbReference>
<comment type="caution">
    <text evidence="9">The sequence shown here is derived from an EMBL/GenBank/DDBJ whole genome shotgun (WGS) entry which is preliminary data.</text>
</comment>
<evidence type="ECO:0000256" key="4">
    <source>
        <dbReference type="ARBA" id="ARBA00022692"/>
    </source>
</evidence>
<feature type="transmembrane region" description="Helical" evidence="7">
    <location>
        <begin position="70"/>
        <end position="90"/>
    </location>
</feature>
<sequence length="455" mass="48688">MESTQSRATAISLAPAPVGSPTSNRSRRATRAAFFGFAVDYYDIYLPVVALAPAIHYFQPASISGSLETTLFYLTFACTLIGRPIGSALFGSLSDRIGRRRSTLIAVAGFTVATLLMAALPGHETWGYGGLIALMGLRLIGGVFMGGEYTSANPLALETCPPQKRGFVGALIAGAYPIGYIAISAVTLPLLQLLPSDGLDSAYVQWGWRIPFVIGGLLGVAFFWYFYRSVEESEVWEKAAATTNQTKAKTPLKQLFARENARRLLQVFTLMTGLWFAVQSIVTPVSGLLISSLGQDADAVTVALLVANIFLFAGYLLYGVLGQRFGRRRVLIITGIATATVAALTFYATLHTLGTGGGLAAATAMYTIGLVVAIGPYGVATVYLLEAFPTRVRASGYGVAYSFSLVIPSFYSFYMLWLEDLMPYEYTPIVLLTLGGLLTTVGALLGPETKDVELA</sequence>
<feature type="transmembrane region" description="Helical" evidence="7">
    <location>
        <begin position="429"/>
        <end position="446"/>
    </location>
</feature>
<dbReference type="RefSeq" id="WP_330816188.1">
    <property type="nucleotide sequence ID" value="NZ_JAZBJO010000058.1"/>
</dbReference>
<feature type="transmembrane region" description="Helical" evidence="7">
    <location>
        <begin position="397"/>
        <end position="417"/>
    </location>
</feature>